<dbReference type="GO" id="GO:0003677">
    <property type="term" value="F:DNA binding"/>
    <property type="evidence" value="ECO:0007669"/>
    <property type="project" value="UniProtKB-KW"/>
</dbReference>
<feature type="region of interest" description="Disordered" evidence="6">
    <location>
        <begin position="1"/>
        <end position="77"/>
    </location>
</feature>
<evidence type="ECO:0000256" key="6">
    <source>
        <dbReference type="SAM" id="MobiDB-lite"/>
    </source>
</evidence>
<gene>
    <name evidence="8" type="ORF">ACH5RR_022168</name>
</gene>
<comment type="subcellular location">
    <subcellularLocation>
        <location evidence="1">Nucleus</location>
    </subcellularLocation>
</comment>
<accession>A0ABD2Z708</accession>
<evidence type="ECO:0000256" key="2">
    <source>
        <dbReference type="ARBA" id="ARBA00023015"/>
    </source>
</evidence>
<evidence type="ECO:0000256" key="5">
    <source>
        <dbReference type="ARBA" id="ARBA00023242"/>
    </source>
</evidence>
<dbReference type="EMBL" id="JBJUIK010000010">
    <property type="protein sequence ID" value="KAL3515266.1"/>
    <property type="molecule type" value="Genomic_DNA"/>
</dbReference>
<evidence type="ECO:0000256" key="4">
    <source>
        <dbReference type="ARBA" id="ARBA00023163"/>
    </source>
</evidence>
<evidence type="ECO:0000313" key="9">
    <source>
        <dbReference type="Proteomes" id="UP001630127"/>
    </source>
</evidence>
<reference evidence="8 9" key="1">
    <citation type="submission" date="2024-11" db="EMBL/GenBank/DDBJ databases">
        <title>A near-complete genome assembly of Cinchona calisaya.</title>
        <authorList>
            <person name="Lian D.C."/>
            <person name="Zhao X.W."/>
            <person name="Wei L."/>
        </authorList>
    </citation>
    <scope>NUCLEOTIDE SEQUENCE [LARGE SCALE GENOMIC DNA]</scope>
    <source>
        <tissue evidence="8">Nenye</tissue>
    </source>
</reference>
<keyword evidence="5" id="KW-0539">Nucleus</keyword>
<evidence type="ECO:0000256" key="3">
    <source>
        <dbReference type="ARBA" id="ARBA00023125"/>
    </source>
</evidence>
<dbReference type="PANTHER" id="PTHR31391">
    <property type="entry name" value="B3 DOMAIN-CONTAINING PROTEIN OS11G0197600-RELATED"/>
    <property type="match status" value="1"/>
</dbReference>
<keyword evidence="3" id="KW-0238">DNA-binding</keyword>
<comment type="caution">
    <text evidence="8">The sequence shown here is derived from an EMBL/GenBank/DDBJ whole genome shotgun (WGS) entry which is preliminary data.</text>
</comment>
<dbReference type="CDD" id="cd10017">
    <property type="entry name" value="B3_DNA"/>
    <property type="match status" value="1"/>
</dbReference>
<dbReference type="InterPro" id="IPR044837">
    <property type="entry name" value="REM16-like"/>
</dbReference>
<dbReference type="Gene3D" id="2.40.330.10">
    <property type="entry name" value="DNA-binding pseudobarrel domain"/>
    <property type="match status" value="1"/>
</dbReference>
<dbReference type="PANTHER" id="PTHR31391:SF67">
    <property type="entry name" value="TF-B3 DOMAIN-CONTAINING PROTEIN"/>
    <property type="match status" value="1"/>
</dbReference>
<keyword evidence="2" id="KW-0805">Transcription regulation</keyword>
<keyword evidence="9" id="KW-1185">Reference proteome</keyword>
<evidence type="ECO:0000256" key="1">
    <source>
        <dbReference type="ARBA" id="ARBA00004123"/>
    </source>
</evidence>
<dbReference type="SUPFAM" id="SSF101936">
    <property type="entry name" value="DNA-binding pseudobarrel domain"/>
    <property type="match status" value="1"/>
</dbReference>
<dbReference type="SMART" id="SM01019">
    <property type="entry name" value="B3"/>
    <property type="match status" value="1"/>
</dbReference>
<evidence type="ECO:0000313" key="8">
    <source>
        <dbReference type="EMBL" id="KAL3515266.1"/>
    </source>
</evidence>
<sequence length="319" mass="36024">MEAAKITGKQQNQHDEHHNTTQICCENEPSSSKPRNKKKKEKGMPVEKKKKVVSEKPKNPKSKGKKVNSDTAKNSRSIKRKRVGISDIYDDVESKFTVMERAARVLASIEDGAPYFLKCMLPSNVTYSFWLIIPRKFGNLHLPSQDSTVTLVDEWGKEYKTTYLIDRNGLSAGWRGFSMTHRLLKGDILIFRLIGPCKLQVHIVRVHGLDVVNAANCLVNMDAYGKTVDSDPANQDTKKRKRTKKYADCSLLDAPKIQDNFQEKGKMLLKSEFVPVADQSENTSDGFGSEVLEGSEMTDHHCNEASFLHEHPREGVTCR</sequence>
<dbReference type="InterPro" id="IPR015300">
    <property type="entry name" value="DNA-bd_pseudobarrel_sf"/>
</dbReference>
<name>A0ABD2Z708_9GENT</name>
<dbReference type="PROSITE" id="PS50863">
    <property type="entry name" value="B3"/>
    <property type="match status" value="1"/>
</dbReference>
<protein>
    <recommendedName>
        <fullName evidence="7">TF-B3 domain-containing protein</fullName>
    </recommendedName>
</protein>
<organism evidence="8 9">
    <name type="scientific">Cinchona calisaya</name>
    <dbReference type="NCBI Taxonomy" id="153742"/>
    <lineage>
        <taxon>Eukaryota</taxon>
        <taxon>Viridiplantae</taxon>
        <taxon>Streptophyta</taxon>
        <taxon>Embryophyta</taxon>
        <taxon>Tracheophyta</taxon>
        <taxon>Spermatophyta</taxon>
        <taxon>Magnoliopsida</taxon>
        <taxon>eudicotyledons</taxon>
        <taxon>Gunneridae</taxon>
        <taxon>Pentapetalae</taxon>
        <taxon>asterids</taxon>
        <taxon>lamiids</taxon>
        <taxon>Gentianales</taxon>
        <taxon>Rubiaceae</taxon>
        <taxon>Cinchonoideae</taxon>
        <taxon>Cinchoneae</taxon>
        <taxon>Cinchona</taxon>
    </lineage>
</organism>
<dbReference type="InterPro" id="IPR003340">
    <property type="entry name" value="B3_DNA-bd"/>
</dbReference>
<proteinExistence type="predicted"/>
<dbReference type="Pfam" id="PF02362">
    <property type="entry name" value="B3"/>
    <property type="match status" value="1"/>
</dbReference>
<keyword evidence="4" id="KW-0804">Transcription</keyword>
<feature type="domain" description="TF-B3" evidence="7">
    <location>
        <begin position="116"/>
        <end position="207"/>
    </location>
</feature>
<dbReference type="AlphaFoldDB" id="A0ABD2Z708"/>
<evidence type="ECO:0000259" key="7">
    <source>
        <dbReference type="PROSITE" id="PS50863"/>
    </source>
</evidence>
<dbReference type="GO" id="GO:0005634">
    <property type="term" value="C:nucleus"/>
    <property type="evidence" value="ECO:0007669"/>
    <property type="project" value="UniProtKB-SubCell"/>
</dbReference>
<feature type="compositionally biased region" description="Basic and acidic residues" evidence="6">
    <location>
        <begin position="42"/>
        <end position="58"/>
    </location>
</feature>
<dbReference type="Proteomes" id="UP001630127">
    <property type="component" value="Unassembled WGS sequence"/>
</dbReference>